<reference evidence="2" key="1">
    <citation type="submission" date="2016-02" db="EMBL/GenBank/DDBJ databases">
        <authorList>
            <person name="Schultz-Johansen M."/>
            <person name="Glaring M.A."/>
            <person name="Bech P.K."/>
            <person name="Stougaard P."/>
        </authorList>
    </citation>
    <scope>NUCLEOTIDE SEQUENCE [LARGE SCALE GENOMIC DNA]</scope>
    <source>
        <strain evidence="2">S66</strain>
    </source>
</reference>
<gene>
    <name evidence="1" type="ORF">AX660_05940</name>
</gene>
<dbReference type="Proteomes" id="UP000070299">
    <property type="component" value="Unassembled WGS sequence"/>
</dbReference>
<accession>A0A136A307</accession>
<keyword evidence="2" id="KW-1185">Reference proteome</keyword>
<comment type="caution">
    <text evidence="1">The sequence shown here is derived from an EMBL/GenBank/DDBJ whole genome shotgun (WGS) entry which is preliminary data.</text>
</comment>
<evidence type="ECO:0000313" key="2">
    <source>
        <dbReference type="Proteomes" id="UP000070299"/>
    </source>
</evidence>
<protein>
    <submittedName>
        <fullName evidence="1">Uncharacterized protein</fullName>
    </submittedName>
</protein>
<dbReference type="RefSeq" id="WP_068372339.1">
    <property type="nucleotide sequence ID" value="NZ_LSNE01000003.1"/>
</dbReference>
<name>A0A136A307_9ALTE</name>
<evidence type="ECO:0000313" key="1">
    <source>
        <dbReference type="EMBL" id="KXI29594.1"/>
    </source>
</evidence>
<dbReference type="EMBL" id="LSNE01000003">
    <property type="protein sequence ID" value="KXI29594.1"/>
    <property type="molecule type" value="Genomic_DNA"/>
</dbReference>
<dbReference type="AlphaFoldDB" id="A0A136A307"/>
<proteinExistence type="predicted"/>
<organism evidence="1 2">
    <name type="scientific">Paraglaciecola hydrolytica</name>
    <dbReference type="NCBI Taxonomy" id="1799789"/>
    <lineage>
        <taxon>Bacteria</taxon>
        <taxon>Pseudomonadati</taxon>
        <taxon>Pseudomonadota</taxon>
        <taxon>Gammaproteobacteria</taxon>
        <taxon>Alteromonadales</taxon>
        <taxon>Alteromonadaceae</taxon>
        <taxon>Paraglaciecola</taxon>
    </lineage>
</organism>
<dbReference type="STRING" id="1799789.AX660_05940"/>
<sequence>MSSKYKELLEELKSTAADFSELNVRTFTGDLKTAIGPDDNGTPTLGVDLKNLDELLKKAVTGGTIKLEAMTVLKIDGDIDQFLDTNISDDMKSIHDLAVATGKESRAAIVAFVKDFAS</sequence>